<dbReference type="Pfam" id="PF13350">
    <property type="entry name" value="Y_phosphatase3"/>
    <property type="match status" value="1"/>
</dbReference>
<protein>
    <recommendedName>
        <fullName evidence="1">Tyrosine specific protein phosphatases domain-containing protein</fullName>
    </recommendedName>
</protein>
<dbReference type="InterPro" id="IPR026893">
    <property type="entry name" value="Tyr/Ser_Pase_IphP-type"/>
</dbReference>
<dbReference type="SUPFAM" id="SSF52799">
    <property type="entry name" value="(Phosphotyrosine protein) phosphatases II"/>
    <property type="match status" value="1"/>
</dbReference>
<reference evidence="2" key="1">
    <citation type="submission" date="2011-04" db="EMBL/GenBank/DDBJ databases">
        <title>Evolution of plant cell wall degrading machinery underlies the functional diversity of forest fungi.</title>
        <authorList>
            <consortium name="US DOE Joint Genome Institute (JGI-PGF)"/>
            <person name="Eastwood D.C."/>
            <person name="Floudas D."/>
            <person name="Binder M."/>
            <person name="Majcherczyk A."/>
            <person name="Schneider P."/>
            <person name="Aerts A."/>
            <person name="Asiegbu F.O."/>
            <person name="Baker S.E."/>
            <person name="Barry K."/>
            <person name="Bendiksby M."/>
            <person name="Blumentritt M."/>
            <person name="Coutinho P.M."/>
            <person name="Cullen D."/>
            <person name="Cullen D."/>
            <person name="Gathman A."/>
            <person name="Goodell B."/>
            <person name="Henrissat B."/>
            <person name="Ihrmark K."/>
            <person name="Kauserud H."/>
            <person name="Kohler A."/>
            <person name="LaButti K."/>
            <person name="Lapidus A."/>
            <person name="Lavin J.L."/>
            <person name="Lee Y.-H."/>
            <person name="Lindquist E."/>
            <person name="Lilly W."/>
            <person name="Lucas S."/>
            <person name="Morin E."/>
            <person name="Murat C."/>
            <person name="Oguiza J.A."/>
            <person name="Park J."/>
            <person name="Pisabarro A.G."/>
            <person name="Riley R."/>
            <person name="Rosling A."/>
            <person name="Salamov A."/>
            <person name="Schmidt O."/>
            <person name="Schmutz J."/>
            <person name="Skrede I."/>
            <person name="Stenlid J."/>
            <person name="Wiebenga A."/>
            <person name="Xie X."/>
            <person name="Kues U."/>
            <person name="Hibbett D.S."/>
            <person name="Hoffmeister D."/>
            <person name="Hogberg N."/>
            <person name="Martin F."/>
            <person name="Grigoriev I.V."/>
            <person name="Watkinson S.C."/>
        </authorList>
    </citation>
    <scope>NUCLEOTIDE SEQUENCE</scope>
    <source>
        <strain evidence="2">S7.9</strain>
    </source>
</reference>
<dbReference type="Proteomes" id="UP000008064">
    <property type="component" value="Unassembled WGS sequence"/>
</dbReference>
<name>F8NR16_SERL9</name>
<dbReference type="KEGG" id="sla:SERLADRAFT_462969"/>
<proteinExistence type="predicted"/>
<sequence>MAAHSKESLQKILSSPPFVVVDGVINIRDIGGCATSTTPGHVVKSGLIFRSGEPSRITEEGKNQLRALGIHKIYDMRSDHEIKNYKAASLDIEGIECIRVPIVPKELNDPVLLVQGLQSYATDELKTFLSSYDEGLEKGCSAFEQIVIHLRDEPAKACLFHCTAGKDRTGVLAALILMILGVSDEDISTDYSLTTTGLEPALPMLAARFENLPIFRDNWQGTLNMGSSRYETMMAFVDLVRKKYGSAEGYFKRYTTLVDEDFETLRRNLIVPKAD</sequence>
<dbReference type="PROSITE" id="PS50056">
    <property type="entry name" value="TYR_PHOSPHATASE_2"/>
    <property type="match status" value="1"/>
</dbReference>
<accession>F8NR16</accession>
<gene>
    <name evidence="2" type="ORF">SERLADRAFT_462969</name>
</gene>
<dbReference type="PANTHER" id="PTHR31126">
    <property type="entry name" value="TYROSINE-PROTEIN PHOSPHATASE"/>
    <property type="match status" value="1"/>
</dbReference>
<feature type="domain" description="Tyrosine specific protein phosphatases" evidence="1">
    <location>
        <begin position="141"/>
        <end position="188"/>
    </location>
</feature>
<dbReference type="OrthoDB" id="9988524at2759"/>
<dbReference type="AlphaFoldDB" id="F8NR16"/>
<evidence type="ECO:0000313" key="2">
    <source>
        <dbReference type="EMBL" id="EGO26189.1"/>
    </source>
</evidence>
<evidence type="ECO:0000259" key="1">
    <source>
        <dbReference type="PROSITE" id="PS50056"/>
    </source>
</evidence>
<dbReference type="EMBL" id="GL945432">
    <property type="protein sequence ID" value="EGO26189.1"/>
    <property type="molecule type" value="Genomic_DNA"/>
</dbReference>
<dbReference type="PANTHER" id="PTHR31126:SF1">
    <property type="entry name" value="TYROSINE SPECIFIC PROTEIN PHOSPHATASES DOMAIN-CONTAINING PROTEIN"/>
    <property type="match status" value="1"/>
</dbReference>
<dbReference type="InterPro" id="IPR000387">
    <property type="entry name" value="Tyr_Pase_dom"/>
</dbReference>
<dbReference type="PROSITE" id="PS00383">
    <property type="entry name" value="TYR_PHOSPHATASE_1"/>
    <property type="match status" value="1"/>
</dbReference>
<dbReference type="InterPro" id="IPR029021">
    <property type="entry name" value="Prot-tyrosine_phosphatase-like"/>
</dbReference>
<dbReference type="GeneID" id="18818468"/>
<dbReference type="Gene3D" id="3.90.190.10">
    <property type="entry name" value="Protein tyrosine phosphatase superfamily"/>
    <property type="match status" value="1"/>
</dbReference>
<dbReference type="RefSeq" id="XP_007316362.1">
    <property type="nucleotide sequence ID" value="XM_007316300.1"/>
</dbReference>
<dbReference type="HOGENOM" id="CLU_057546_1_3_1"/>
<dbReference type="GO" id="GO:0004721">
    <property type="term" value="F:phosphoprotein phosphatase activity"/>
    <property type="evidence" value="ECO:0007669"/>
    <property type="project" value="InterPro"/>
</dbReference>
<dbReference type="InterPro" id="IPR016130">
    <property type="entry name" value="Tyr_Pase_AS"/>
</dbReference>
<organism>
    <name type="scientific">Serpula lacrymans var. lacrymans (strain S7.9)</name>
    <name type="common">Dry rot fungus</name>
    <dbReference type="NCBI Taxonomy" id="578457"/>
    <lineage>
        <taxon>Eukaryota</taxon>
        <taxon>Fungi</taxon>
        <taxon>Dikarya</taxon>
        <taxon>Basidiomycota</taxon>
        <taxon>Agaricomycotina</taxon>
        <taxon>Agaricomycetes</taxon>
        <taxon>Agaricomycetidae</taxon>
        <taxon>Boletales</taxon>
        <taxon>Coniophorineae</taxon>
        <taxon>Serpulaceae</taxon>
        <taxon>Serpula</taxon>
    </lineage>
</organism>